<dbReference type="PANTHER" id="PTHR33411">
    <property type="entry name" value="OS08G0392500 PROTEIN"/>
    <property type="match status" value="1"/>
</dbReference>
<dbReference type="Proteomes" id="UP001177003">
    <property type="component" value="Chromosome 1"/>
</dbReference>
<keyword evidence="3" id="KW-1185">Reference proteome</keyword>
<dbReference type="EMBL" id="OX465077">
    <property type="protein sequence ID" value="CAI9269677.1"/>
    <property type="molecule type" value="Genomic_DNA"/>
</dbReference>
<evidence type="ECO:0000256" key="1">
    <source>
        <dbReference type="SAM" id="MobiDB-lite"/>
    </source>
</evidence>
<gene>
    <name evidence="2" type="ORF">LSALG_LOCUS10034</name>
</gene>
<evidence type="ECO:0000313" key="3">
    <source>
        <dbReference type="Proteomes" id="UP001177003"/>
    </source>
</evidence>
<dbReference type="AlphaFoldDB" id="A0AA35VU43"/>
<proteinExistence type="predicted"/>
<dbReference type="PANTHER" id="PTHR33411:SF33">
    <property type="entry name" value="TRANSPOSASE, PTTA_EN_SPM, PLANT-RELATED"/>
    <property type="match status" value="1"/>
</dbReference>
<feature type="region of interest" description="Disordered" evidence="1">
    <location>
        <begin position="175"/>
        <end position="196"/>
    </location>
</feature>
<name>A0AA35VU43_LACSI</name>
<accession>A0AA35VU43</accession>
<protein>
    <submittedName>
        <fullName evidence="2">Uncharacterized protein</fullName>
    </submittedName>
</protein>
<sequence length="242" mass="27938">MGQSSNLETVQHINNDFSDYDRYEEMTMYRSHSLENNNIFDSFKCVLKDIYRDRIKRIRIKSGDMARKDGKPIPPYHCTYFEGMHNYRPRRVSENNRRVADANGSTARHTAGSIGFDEHRNNLEAYLHGMVKKYEEDSSNHKDDAAVWEETQFRRTGKKNGDICGIGASDIHFVISGTPSSQSTQSTQSDSTQQQVDRLRAQVSTMEQQLQQMKEQMEMVIRMMNMSGNQSRGPLDNPHEDN</sequence>
<reference evidence="2" key="1">
    <citation type="submission" date="2023-04" db="EMBL/GenBank/DDBJ databases">
        <authorList>
            <person name="Vijverberg K."/>
            <person name="Xiong W."/>
            <person name="Schranz E."/>
        </authorList>
    </citation>
    <scope>NUCLEOTIDE SEQUENCE</scope>
</reference>
<evidence type="ECO:0000313" key="2">
    <source>
        <dbReference type="EMBL" id="CAI9269677.1"/>
    </source>
</evidence>
<organism evidence="2 3">
    <name type="scientific">Lactuca saligna</name>
    <name type="common">Willowleaf lettuce</name>
    <dbReference type="NCBI Taxonomy" id="75948"/>
    <lineage>
        <taxon>Eukaryota</taxon>
        <taxon>Viridiplantae</taxon>
        <taxon>Streptophyta</taxon>
        <taxon>Embryophyta</taxon>
        <taxon>Tracheophyta</taxon>
        <taxon>Spermatophyta</taxon>
        <taxon>Magnoliopsida</taxon>
        <taxon>eudicotyledons</taxon>
        <taxon>Gunneridae</taxon>
        <taxon>Pentapetalae</taxon>
        <taxon>asterids</taxon>
        <taxon>campanulids</taxon>
        <taxon>Asterales</taxon>
        <taxon>Asteraceae</taxon>
        <taxon>Cichorioideae</taxon>
        <taxon>Cichorieae</taxon>
        <taxon>Lactucinae</taxon>
        <taxon>Lactuca</taxon>
    </lineage>
</organism>
<feature type="compositionally biased region" description="Low complexity" evidence="1">
    <location>
        <begin position="180"/>
        <end position="195"/>
    </location>
</feature>